<dbReference type="AlphaFoldDB" id="A0A1B7P171"/>
<sequence length="212" mass="25168">MVRISDAIKEDHRLLREYHDKIINAGDEDTSTRWGNKFTWELARYTVAEELVVYPALESYMDHGQIMVDKDRKEHQEAPRKLPSQWKFDAYMANGSTLFNMIRRNQIKERLYKFQNMSAQDPEFRPTLDGIMERLNKHIEEEEDEDLASLESVIQLDESESLAKKFERTKMFVPTRAHPHSPKDPMFETVVNFLEAPLDKLQDMMRRFPETE</sequence>
<dbReference type="PANTHER" id="PTHR35585:SF1">
    <property type="entry name" value="HHE DOMAIN PROTEIN (AFU_ORTHOLOGUE AFUA_4G00730)"/>
    <property type="match status" value="1"/>
</dbReference>
<dbReference type="PANTHER" id="PTHR35585">
    <property type="entry name" value="HHE DOMAIN PROTEIN (AFU_ORTHOLOGUE AFUA_4G00730)"/>
    <property type="match status" value="1"/>
</dbReference>
<proteinExistence type="predicted"/>
<dbReference type="OrthoDB" id="9983919at2759"/>
<reference evidence="2 3" key="1">
    <citation type="submission" date="2015-07" db="EMBL/GenBank/DDBJ databases">
        <title>Emmonsia species relationships and genome sequence.</title>
        <authorList>
            <person name="Cuomo C.A."/>
            <person name="Schwartz I.S."/>
            <person name="Kenyon C."/>
            <person name="de Hoog G.S."/>
            <person name="Govender N.P."/>
            <person name="Botha A."/>
            <person name="Moreno L."/>
            <person name="de Vries M."/>
            <person name="Munoz J.F."/>
            <person name="Stielow J.B."/>
        </authorList>
    </citation>
    <scope>NUCLEOTIDE SEQUENCE [LARGE SCALE GENOMIC DNA]</scope>
    <source>
        <strain evidence="2 3">CBS 136260</strain>
    </source>
</reference>
<dbReference type="Pfam" id="PF01814">
    <property type="entry name" value="Hemerythrin"/>
    <property type="match status" value="1"/>
</dbReference>
<dbReference type="Gene3D" id="1.20.120.520">
    <property type="entry name" value="nmb1532 protein domain like"/>
    <property type="match status" value="1"/>
</dbReference>
<gene>
    <name evidence="2" type="ORF">ACJ72_02872</name>
</gene>
<keyword evidence="3" id="KW-1185">Reference proteome</keyword>
<evidence type="ECO:0000259" key="1">
    <source>
        <dbReference type="Pfam" id="PF01814"/>
    </source>
</evidence>
<feature type="domain" description="Hemerythrin-like" evidence="1">
    <location>
        <begin position="4"/>
        <end position="78"/>
    </location>
</feature>
<comment type="caution">
    <text evidence="2">The sequence shown here is derived from an EMBL/GenBank/DDBJ whole genome shotgun (WGS) entry which is preliminary data.</text>
</comment>
<dbReference type="STRING" id="1658172.A0A1B7P171"/>
<evidence type="ECO:0000313" key="3">
    <source>
        <dbReference type="Proteomes" id="UP000091918"/>
    </source>
</evidence>
<dbReference type="InterPro" id="IPR012312">
    <property type="entry name" value="Hemerythrin-like"/>
</dbReference>
<accession>A0A1B7P171</accession>
<dbReference type="Proteomes" id="UP000091918">
    <property type="component" value="Unassembled WGS sequence"/>
</dbReference>
<organism evidence="2 3">
    <name type="scientific">Emergomyces africanus</name>
    <dbReference type="NCBI Taxonomy" id="1955775"/>
    <lineage>
        <taxon>Eukaryota</taxon>
        <taxon>Fungi</taxon>
        <taxon>Dikarya</taxon>
        <taxon>Ascomycota</taxon>
        <taxon>Pezizomycotina</taxon>
        <taxon>Eurotiomycetes</taxon>
        <taxon>Eurotiomycetidae</taxon>
        <taxon>Onygenales</taxon>
        <taxon>Ajellomycetaceae</taxon>
        <taxon>Emergomyces</taxon>
    </lineage>
</organism>
<protein>
    <recommendedName>
        <fullName evidence="1">Hemerythrin-like domain-containing protein</fullName>
    </recommendedName>
</protein>
<evidence type="ECO:0000313" key="2">
    <source>
        <dbReference type="EMBL" id="OAX82769.1"/>
    </source>
</evidence>
<name>A0A1B7P171_9EURO</name>
<dbReference type="EMBL" id="LGUA01000257">
    <property type="protein sequence ID" value="OAX82769.1"/>
    <property type="molecule type" value="Genomic_DNA"/>
</dbReference>